<dbReference type="NCBIfam" id="NF011465">
    <property type="entry name" value="PRK14886.1-1"/>
    <property type="match status" value="1"/>
</dbReference>
<name>A0A7J4J3K6_9ARCH</name>
<comment type="similarity">
    <text evidence="1">Belongs to the CGI121/TPRKB family.</text>
</comment>
<evidence type="ECO:0000256" key="1">
    <source>
        <dbReference type="ARBA" id="ARBA00005546"/>
    </source>
</evidence>
<accession>A0A7J4J3K6</accession>
<protein>
    <submittedName>
        <fullName evidence="2">Uncharacterized protein</fullName>
    </submittedName>
</protein>
<dbReference type="InterPro" id="IPR013926">
    <property type="entry name" value="CGI121/TPRKB"/>
</dbReference>
<evidence type="ECO:0000313" key="2">
    <source>
        <dbReference type="EMBL" id="HIH09816.1"/>
    </source>
</evidence>
<dbReference type="SUPFAM" id="SSF143870">
    <property type="entry name" value="PF0523-like"/>
    <property type="match status" value="1"/>
</dbReference>
<dbReference type="AlphaFoldDB" id="A0A7J4J3K6"/>
<comment type="caution">
    <text evidence="2">The sequence shown here is derived from an EMBL/GenBank/DDBJ whole genome shotgun (WGS) entry which is preliminary data.</text>
</comment>
<organism evidence="2 3">
    <name type="scientific">Candidatus Iainarchaeum sp</name>
    <dbReference type="NCBI Taxonomy" id="3101447"/>
    <lineage>
        <taxon>Archaea</taxon>
        <taxon>Candidatus Iainarchaeota</taxon>
        <taxon>Candidatus Iainarchaeia</taxon>
        <taxon>Candidatus Iainarchaeales</taxon>
        <taxon>Candidatus Iainarchaeaceae</taxon>
        <taxon>Candidatus Iainarchaeum</taxon>
    </lineage>
</organism>
<gene>
    <name evidence="2" type="ORF">HA254_04045</name>
</gene>
<proteinExistence type="inferred from homology"/>
<sequence length="181" mass="20237">MVSKIVGKLTFEILTGRITTDSYSTTIKKLTFLQESSLVQLASCRAIAGMRHVEAGIEHFLSALETGNVFTRQPSLELLIWLFGRKQIPKALEMANFRQGEPLLLIVALGKGSSKARQVEKILKKLNFIVDKQLLWELGKNRQELMALYGINKREIGALADLENPLEDLVIEKISMVALEG</sequence>
<dbReference type="InterPro" id="IPR036504">
    <property type="entry name" value="CGI121/TPRKB_sf"/>
</dbReference>
<dbReference type="Pfam" id="PF08617">
    <property type="entry name" value="CGI-121"/>
    <property type="match status" value="1"/>
</dbReference>
<dbReference type="Gene3D" id="3.30.2380.10">
    <property type="entry name" value="CGI121/TPRKB"/>
    <property type="match status" value="1"/>
</dbReference>
<dbReference type="Proteomes" id="UP000565078">
    <property type="component" value="Unassembled WGS sequence"/>
</dbReference>
<dbReference type="EMBL" id="DUGC01000062">
    <property type="protein sequence ID" value="HIH09816.1"/>
    <property type="molecule type" value="Genomic_DNA"/>
</dbReference>
<reference evidence="3" key="1">
    <citation type="journal article" date="2020" name="bioRxiv">
        <title>A rank-normalized archaeal taxonomy based on genome phylogeny resolves widespread incomplete and uneven classifications.</title>
        <authorList>
            <person name="Rinke C."/>
            <person name="Chuvochina M."/>
            <person name="Mussig A.J."/>
            <person name="Chaumeil P.-A."/>
            <person name="Waite D.W."/>
            <person name="Whitman W.B."/>
            <person name="Parks D.H."/>
            <person name="Hugenholtz P."/>
        </authorList>
    </citation>
    <scope>NUCLEOTIDE SEQUENCE [LARGE SCALE GENOMIC DNA]</scope>
</reference>
<evidence type="ECO:0000313" key="3">
    <source>
        <dbReference type="Proteomes" id="UP000565078"/>
    </source>
</evidence>